<accession>A0A7S4S249</accession>
<feature type="signal peptide" evidence="2">
    <location>
        <begin position="1"/>
        <end position="21"/>
    </location>
</feature>
<name>A0A7S4S249_9STRA</name>
<dbReference type="EMBL" id="HBNS01035283">
    <property type="protein sequence ID" value="CAE4631301.1"/>
    <property type="molecule type" value="Transcribed_RNA"/>
</dbReference>
<feature type="chain" id="PRO_5031042124" evidence="2">
    <location>
        <begin position="22"/>
        <end position="560"/>
    </location>
</feature>
<dbReference type="AlphaFoldDB" id="A0A7S4S249"/>
<proteinExistence type="predicted"/>
<gene>
    <name evidence="3" type="ORF">DBRI00130_LOCUS27544</name>
</gene>
<keyword evidence="2" id="KW-0732">Signal</keyword>
<evidence type="ECO:0000313" key="3">
    <source>
        <dbReference type="EMBL" id="CAE4631301.1"/>
    </source>
</evidence>
<feature type="coiled-coil region" evidence="1">
    <location>
        <begin position="414"/>
        <end position="469"/>
    </location>
</feature>
<sequence length="560" mass="62868">MENLINLALISLLFIPTIATAAASTSTLDATLLRSLGVSDSDLNSILSEEDENFDIPFETSTFVDGMDDNNEEEDSYKASGDWWMDPLAQFDEDDNQYEMDDTLKMNNNAAAAEERRTKKTSQKKKKKLEIPKFHFGVLHQKQRTATTAFSSTRGVTTTGGAINNSNSIQAFILQTILKTFNSSPLPVRCIASILLAKYATSHIVRILSCSTSQSNGKEIEEEDEEDLKEVLRGLNGIEDETMMSRRPCISGGGRAVMEEEQPQEREGEVGQEEDINELRGLGFEGRGLPYERSIPRTVAAHQDEDLSYCEEEIDEDGTIDLQDNKTNPCVGGDATEEGDSYCEEEIDEDGTIDLQDNKTNPCVGGDATEEGDEEEMTMYESSPSSAINTPSNEISHKQVFSKPQSSNIATPSFQDLHDKISSLQERLQAVENERDLIKNEHETAIRHMKQMSSQFQQLKTNYGVLKQQSREKDIKLTYIVQKERMRAKEELQRLKEGMIGILEKERKLMRMQLAKQGAPPAFKQGPPVYSKNAPVYRKDTPVRAVTVEQDAEEEEVIWI</sequence>
<evidence type="ECO:0000256" key="2">
    <source>
        <dbReference type="SAM" id="SignalP"/>
    </source>
</evidence>
<reference evidence="3" key="1">
    <citation type="submission" date="2021-01" db="EMBL/GenBank/DDBJ databases">
        <authorList>
            <person name="Corre E."/>
            <person name="Pelletier E."/>
            <person name="Niang G."/>
            <person name="Scheremetjew M."/>
            <person name="Finn R."/>
            <person name="Kale V."/>
            <person name="Holt S."/>
            <person name="Cochrane G."/>
            <person name="Meng A."/>
            <person name="Brown T."/>
            <person name="Cohen L."/>
        </authorList>
    </citation>
    <scope>NUCLEOTIDE SEQUENCE</scope>
    <source>
        <strain evidence="3">GSO104</strain>
    </source>
</reference>
<organism evidence="3">
    <name type="scientific">Ditylum brightwellii</name>
    <dbReference type="NCBI Taxonomy" id="49249"/>
    <lineage>
        <taxon>Eukaryota</taxon>
        <taxon>Sar</taxon>
        <taxon>Stramenopiles</taxon>
        <taxon>Ochrophyta</taxon>
        <taxon>Bacillariophyta</taxon>
        <taxon>Mediophyceae</taxon>
        <taxon>Lithodesmiophycidae</taxon>
        <taxon>Lithodesmiales</taxon>
        <taxon>Lithodesmiaceae</taxon>
        <taxon>Ditylum</taxon>
    </lineage>
</organism>
<keyword evidence="1" id="KW-0175">Coiled coil</keyword>
<evidence type="ECO:0000256" key="1">
    <source>
        <dbReference type="SAM" id="Coils"/>
    </source>
</evidence>
<protein>
    <submittedName>
        <fullName evidence="3">Uncharacterized protein</fullName>
    </submittedName>
</protein>